<dbReference type="PANTHER" id="PTHR43221">
    <property type="entry name" value="PROTEASE HTPX"/>
    <property type="match status" value="1"/>
</dbReference>
<dbReference type="InterPro" id="IPR050083">
    <property type="entry name" value="HtpX_protease"/>
</dbReference>
<sequence>MAKELHQWYPRMAKYLLGCSLSALLLSMLAMGLGQHGFVHRDVLEIAGPFLVVAGLPLLVAIRFFHDPIEMVWKKYNVTANEAVASRVNGLLKETDGDVRIGQYPAEDANAFAISSVRRGRALIAFSSTLIASASQRQLLAIAAHEIAHLRNGDSRNKVFILAFNEAVRFYPWLLSGAIRDMFRMIWPWVLALTMVLAAVTGFVQGMSAIAGQLLGWFEVLARIAKWPLLIVAGYLVLNWLLEWGFHAYSREREFAADAAGAALTSRAAMIDALSLFTDTEPAGVGVFDTHPSLGERKRRLLQD</sequence>
<evidence type="ECO:0000256" key="7">
    <source>
        <dbReference type="ARBA" id="ARBA00022989"/>
    </source>
</evidence>
<feature type="transmembrane region" description="Helical" evidence="11">
    <location>
        <begin position="12"/>
        <end position="34"/>
    </location>
</feature>
<comment type="similarity">
    <text evidence="10">Belongs to the peptidase M48 family.</text>
</comment>
<dbReference type="AlphaFoldDB" id="A0A6I3XIE4"/>
<accession>A0A6I3XIE4</accession>
<feature type="transmembrane region" description="Helical" evidence="11">
    <location>
        <begin position="224"/>
        <end position="242"/>
    </location>
</feature>
<dbReference type="Gene3D" id="3.30.2010.10">
    <property type="entry name" value="Metalloproteases ('zincins'), catalytic domain"/>
    <property type="match status" value="1"/>
</dbReference>
<comment type="caution">
    <text evidence="13">The sequence shown here is derived from an EMBL/GenBank/DDBJ whole genome shotgun (WGS) entry which is preliminary data.</text>
</comment>
<evidence type="ECO:0000256" key="10">
    <source>
        <dbReference type="RuleBase" id="RU003983"/>
    </source>
</evidence>
<organism evidence="13 14">
    <name type="scientific">Pseudoduganella dura</name>
    <dbReference type="NCBI Taxonomy" id="321982"/>
    <lineage>
        <taxon>Bacteria</taxon>
        <taxon>Pseudomonadati</taxon>
        <taxon>Pseudomonadota</taxon>
        <taxon>Betaproteobacteria</taxon>
        <taxon>Burkholderiales</taxon>
        <taxon>Oxalobacteraceae</taxon>
        <taxon>Telluria group</taxon>
        <taxon>Pseudoduganella</taxon>
    </lineage>
</organism>
<comment type="cofactor">
    <cofactor evidence="10">
        <name>Zn(2+)</name>
        <dbReference type="ChEBI" id="CHEBI:29105"/>
    </cofactor>
    <text evidence="10">Binds 1 zinc ion per subunit.</text>
</comment>
<evidence type="ECO:0000256" key="3">
    <source>
        <dbReference type="ARBA" id="ARBA00022692"/>
    </source>
</evidence>
<evidence type="ECO:0000256" key="6">
    <source>
        <dbReference type="ARBA" id="ARBA00022833"/>
    </source>
</evidence>
<gene>
    <name evidence="13" type="ORF">GJV26_03020</name>
</gene>
<evidence type="ECO:0000256" key="9">
    <source>
        <dbReference type="ARBA" id="ARBA00023136"/>
    </source>
</evidence>
<reference evidence="13 14" key="1">
    <citation type="submission" date="2019-11" db="EMBL/GenBank/DDBJ databases">
        <title>Draft Genome Sequences of Six Type Strains of the Genus Massilia.</title>
        <authorList>
            <person name="Miess H."/>
            <person name="Frediansyah A."/>
            <person name="Goeker M."/>
            <person name="Gross H."/>
        </authorList>
    </citation>
    <scope>NUCLEOTIDE SEQUENCE [LARGE SCALE GENOMIC DNA]</scope>
    <source>
        <strain evidence="13 14">DSM 17513</strain>
    </source>
</reference>
<dbReference type="InterPro" id="IPR001915">
    <property type="entry name" value="Peptidase_M48"/>
</dbReference>
<dbReference type="Pfam" id="PF01435">
    <property type="entry name" value="Peptidase_M48"/>
    <property type="match status" value="1"/>
</dbReference>
<evidence type="ECO:0000313" key="14">
    <source>
        <dbReference type="Proteomes" id="UP000431684"/>
    </source>
</evidence>
<evidence type="ECO:0000313" key="13">
    <source>
        <dbReference type="EMBL" id="MUI11465.1"/>
    </source>
</evidence>
<name>A0A6I3XIE4_9BURK</name>
<dbReference type="GO" id="GO:0004222">
    <property type="term" value="F:metalloendopeptidase activity"/>
    <property type="evidence" value="ECO:0007669"/>
    <property type="project" value="InterPro"/>
</dbReference>
<dbReference type="OrthoDB" id="8758014at2"/>
<evidence type="ECO:0000256" key="4">
    <source>
        <dbReference type="ARBA" id="ARBA00022723"/>
    </source>
</evidence>
<keyword evidence="8 10" id="KW-0482">Metalloprotease</keyword>
<keyword evidence="9 11" id="KW-0472">Membrane</keyword>
<feature type="transmembrane region" description="Helical" evidence="11">
    <location>
        <begin position="46"/>
        <end position="65"/>
    </location>
</feature>
<keyword evidence="1" id="KW-1003">Cell membrane</keyword>
<keyword evidence="3 11" id="KW-0812">Transmembrane</keyword>
<dbReference type="Proteomes" id="UP000431684">
    <property type="component" value="Unassembled WGS sequence"/>
</dbReference>
<keyword evidence="7 11" id="KW-1133">Transmembrane helix</keyword>
<feature type="transmembrane region" description="Helical" evidence="11">
    <location>
        <begin position="186"/>
        <end position="204"/>
    </location>
</feature>
<protein>
    <submittedName>
        <fullName evidence="13">M48 family metalloprotease</fullName>
    </submittedName>
</protein>
<evidence type="ECO:0000259" key="12">
    <source>
        <dbReference type="Pfam" id="PF01435"/>
    </source>
</evidence>
<evidence type="ECO:0000256" key="1">
    <source>
        <dbReference type="ARBA" id="ARBA00022475"/>
    </source>
</evidence>
<evidence type="ECO:0000256" key="2">
    <source>
        <dbReference type="ARBA" id="ARBA00022670"/>
    </source>
</evidence>
<keyword evidence="2 10" id="KW-0645">Protease</keyword>
<dbReference type="GO" id="GO:0046872">
    <property type="term" value="F:metal ion binding"/>
    <property type="evidence" value="ECO:0007669"/>
    <property type="project" value="UniProtKB-KW"/>
</dbReference>
<evidence type="ECO:0000256" key="8">
    <source>
        <dbReference type="ARBA" id="ARBA00023049"/>
    </source>
</evidence>
<keyword evidence="14" id="KW-1185">Reference proteome</keyword>
<keyword evidence="4" id="KW-0479">Metal-binding</keyword>
<dbReference type="PANTHER" id="PTHR43221:SF2">
    <property type="entry name" value="PROTEASE HTPX HOMOLOG"/>
    <property type="match status" value="1"/>
</dbReference>
<dbReference type="RefSeq" id="WP_155707530.1">
    <property type="nucleotide sequence ID" value="NZ_BMWU01000018.1"/>
</dbReference>
<dbReference type="GO" id="GO:0006508">
    <property type="term" value="P:proteolysis"/>
    <property type="evidence" value="ECO:0007669"/>
    <property type="project" value="UniProtKB-KW"/>
</dbReference>
<proteinExistence type="inferred from homology"/>
<evidence type="ECO:0000256" key="5">
    <source>
        <dbReference type="ARBA" id="ARBA00022801"/>
    </source>
</evidence>
<keyword evidence="5 10" id="KW-0378">Hydrolase</keyword>
<feature type="domain" description="Peptidase M48" evidence="12">
    <location>
        <begin position="106"/>
        <end position="301"/>
    </location>
</feature>
<keyword evidence="6 10" id="KW-0862">Zinc</keyword>
<evidence type="ECO:0000256" key="11">
    <source>
        <dbReference type="SAM" id="Phobius"/>
    </source>
</evidence>
<dbReference type="EMBL" id="WNWM01000002">
    <property type="protein sequence ID" value="MUI11465.1"/>
    <property type="molecule type" value="Genomic_DNA"/>
</dbReference>